<comment type="caution">
    <text evidence="2">The sequence shown here is derived from an EMBL/GenBank/DDBJ whole genome shotgun (WGS) entry which is preliminary data.</text>
</comment>
<keyword evidence="3" id="KW-1185">Reference proteome</keyword>
<organism evidence="2 3">
    <name type="scientific">Prosthecobacter dejongeii</name>
    <dbReference type="NCBI Taxonomy" id="48465"/>
    <lineage>
        <taxon>Bacteria</taxon>
        <taxon>Pseudomonadati</taxon>
        <taxon>Verrucomicrobiota</taxon>
        <taxon>Verrucomicrobiia</taxon>
        <taxon>Verrucomicrobiales</taxon>
        <taxon>Verrucomicrobiaceae</taxon>
        <taxon>Prosthecobacter</taxon>
    </lineage>
</organism>
<evidence type="ECO:0000313" key="2">
    <source>
        <dbReference type="EMBL" id="MBB5037489.1"/>
    </source>
</evidence>
<reference evidence="2 3" key="1">
    <citation type="submission" date="2020-08" db="EMBL/GenBank/DDBJ databases">
        <title>Genomic Encyclopedia of Type Strains, Phase IV (KMG-IV): sequencing the most valuable type-strain genomes for metagenomic binning, comparative biology and taxonomic classification.</title>
        <authorList>
            <person name="Goeker M."/>
        </authorList>
    </citation>
    <scope>NUCLEOTIDE SEQUENCE [LARGE SCALE GENOMIC DNA]</scope>
    <source>
        <strain evidence="2 3">DSM 12251</strain>
    </source>
</reference>
<keyword evidence="1" id="KW-0732">Signal</keyword>
<feature type="signal peptide" evidence="1">
    <location>
        <begin position="1"/>
        <end position="20"/>
    </location>
</feature>
<protein>
    <recommendedName>
        <fullName evidence="4">YHS domain-containing protein</fullName>
    </recommendedName>
</protein>
<name>A0A7W8DPC1_9BACT</name>
<evidence type="ECO:0000313" key="3">
    <source>
        <dbReference type="Proteomes" id="UP000534294"/>
    </source>
</evidence>
<dbReference type="RefSeq" id="WP_184207451.1">
    <property type="nucleotide sequence ID" value="NZ_JACHIF010000003.1"/>
</dbReference>
<accession>A0A7W8DPC1</accession>
<dbReference type="Proteomes" id="UP000534294">
    <property type="component" value="Unassembled WGS sequence"/>
</dbReference>
<gene>
    <name evidence="2" type="ORF">HNQ64_001738</name>
</gene>
<dbReference type="AlphaFoldDB" id="A0A7W8DPC1"/>
<evidence type="ECO:0000256" key="1">
    <source>
        <dbReference type="SAM" id="SignalP"/>
    </source>
</evidence>
<proteinExistence type="predicted"/>
<evidence type="ECO:0008006" key="4">
    <source>
        <dbReference type="Google" id="ProtNLM"/>
    </source>
</evidence>
<feature type="chain" id="PRO_5031164797" description="YHS domain-containing protein" evidence="1">
    <location>
        <begin position="21"/>
        <end position="76"/>
    </location>
</feature>
<sequence>MKALLPILLLTCVSLTAVFAKGGPPINDVCPVDGKAARVIYRIFEEKGPVIFCCATCLDTYRKNPNRFTVKPKAEK</sequence>
<dbReference type="EMBL" id="JACHIF010000003">
    <property type="protein sequence ID" value="MBB5037489.1"/>
    <property type="molecule type" value="Genomic_DNA"/>
</dbReference>